<dbReference type="NCBIfam" id="TIGR04088">
    <property type="entry name" value="cognate_SipW"/>
    <property type="match status" value="1"/>
</dbReference>
<name>A0A7X4YVJ0_9BACL</name>
<evidence type="ECO:0000313" key="3">
    <source>
        <dbReference type="Proteomes" id="UP000558113"/>
    </source>
</evidence>
<dbReference type="InterPro" id="IPR022121">
    <property type="entry name" value="Peptidase_M73_camelysin"/>
</dbReference>
<dbReference type="GO" id="GO:0051301">
    <property type="term" value="P:cell division"/>
    <property type="evidence" value="ECO:0007669"/>
    <property type="project" value="UniProtKB-KW"/>
</dbReference>
<proteinExistence type="predicted"/>
<comment type="caution">
    <text evidence="2">The sequence shown here is derived from an EMBL/GenBank/DDBJ whole genome shotgun (WGS) entry which is preliminary data.</text>
</comment>
<gene>
    <name evidence="2" type="ORF">GT003_29985</name>
</gene>
<keyword evidence="3" id="KW-1185">Reference proteome</keyword>
<dbReference type="Proteomes" id="UP000558113">
    <property type="component" value="Unassembled WGS sequence"/>
</dbReference>
<dbReference type="EMBL" id="JAAAMU010000028">
    <property type="protein sequence ID" value="NBC73213.1"/>
    <property type="molecule type" value="Genomic_DNA"/>
</dbReference>
<evidence type="ECO:0000313" key="2">
    <source>
        <dbReference type="EMBL" id="NBC73213.1"/>
    </source>
</evidence>
<keyword evidence="2" id="KW-0131">Cell cycle</keyword>
<evidence type="ECO:0000256" key="1">
    <source>
        <dbReference type="SAM" id="Phobius"/>
    </source>
</evidence>
<sequence>MSLKVKLGLGLATAVMGISLIGGGTYAYFTSTESTTGTFAAGYIDLTASPTTVISVSDIKPGDTWEKSFSLKNTGTVDIAKVLLHTTYEVGDYGSNNQLDLGKYIRVDFLRNATNDLPGQNIIGSKTLYELQQMTNSQDPDVVKDILGLLTDWIDNSGLDKINNGETNDFKVKFTFVNDGDQSQFQRDSLTLHWDFEAQTQN</sequence>
<keyword evidence="1" id="KW-0472">Membrane</keyword>
<keyword evidence="1" id="KW-1133">Transmembrane helix</keyword>
<dbReference type="OrthoDB" id="2660939at2"/>
<organism evidence="2 3">
    <name type="scientific">Paenibacillus sacheonensis</name>
    <dbReference type="NCBI Taxonomy" id="742054"/>
    <lineage>
        <taxon>Bacteria</taxon>
        <taxon>Bacillati</taxon>
        <taxon>Bacillota</taxon>
        <taxon>Bacilli</taxon>
        <taxon>Bacillales</taxon>
        <taxon>Paenibacillaceae</taxon>
        <taxon>Paenibacillus</taxon>
    </lineage>
</organism>
<reference evidence="2 3" key="1">
    <citation type="submission" date="2020-01" db="EMBL/GenBank/DDBJ databases">
        <title>Paenibacillus soybeanensis sp. nov. isolated from the nodules of soybean (Glycine max(L.) Merr).</title>
        <authorList>
            <person name="Wang H."/>
        </authorList>
    </citation>
    <scope>NUCLEOTIDE SEQUENCE [LARGE SCALE GENOMIC DNA]</scope>
    <source>
        <strain evidence="2 3">DSM 23054</strain>
    </source>
</reference>
<keyword evidence="1" id="KW-0812">Transmembrane</keyword>
<keyword evidence="2" id="KW-0132">Cell division</keyword>
<dbReference type="Pfam" id="PF12389">
    <property type="entry name" value="Peptidase_M73"/>
    <property type="match status" value="1"/>
</dbReference>
<feature type="transmembrane region" description="Helical" evidence="1">
    <location>
        <begin position="7"/>
        <end position="29"/>
    </location>
</feature>
<dbReference type="InterPro" id="IPR023833">
    <property type="entry name" value="Signal_pept_SipW-depend-type"/>
</dbReference>
<dbReference type="AlphaFoldDB" id="A0A7X4YVJ0"/>
<dbReference type="RefSeq" id="WP_161704969.1">
    <property type="nucleotide sequence ID" value="NZ_JAAAMU010000028.1"/>
</dbReference>
<protein>
    <submittedName>
        <fullName evidence="2">Cell division protein FtsN</fullName>
    </submittedName>
</protein>
<accession>A0A7X4YVJ0</accession>